<evidence type="ECO:0008006" key="4">
    <source>
        <dbReference type="Google" id="ProtNLM"/>
    </source>
</evidence>
<organism evidence="2 3">
    <name type="scientific">Eleusine coracana subsp. coracana</name>
    <dbReference type="NCBI Taxonomy" id="191504"/>
    <lineage>
        <taxon>Eukaryota</taxon>
        <taxon>Viridiplantae</taxon>
        <taxon>Streptophyta</taxon>
        <taxon>Embryophyta</taxon>
        <taxon>Tracheophyta</taxon>
        <taxon>Spermatophyta</taxon>
        <taxon>Magnoliopsida</taxon>
        <taxon>Liliopsida</taxon>
        <taxon>Poales</taxon>
        <taxon>Poaceae</taxon>
        <taxon>PACMAD clade</taxon>
        <taxon>Chloridoideae</taxon>
        <taxon>Cynodonteae</taxon>
        <taxon>Eleusininae</taxon>
        <taxon>Eleusine</taxon>
    </lineage>
</organism>
<evidence type="ECO:0000313" key="2">
    <source>
        <dbReference type="EMBL" id="GJN33123.1"/>
    </source>
</evidence>
<gene>
    <name evidence="2" type="primary">gb21689</name>
    <name evidence="2" type="ORF">PR202_gb21689</name>
</gene>
<dbReference type="EMBL" id="BQKI01000084">
    <property type="protein sequence ID" value="GJN33123.1"/>
    <property type="molecule type" value="Genomic_DNA"/>
</dbReference>
<dbReference type="AlphaFoldDB" id="A0AAV5FE19"/>
<dbReference type="InterPro" id="IPR055312">
    <property type="entry name" value="FBL15-like"/>
</dbReference>
<protein>
    <recommendedName>
        <fullName evidence="4">FBD domain-containing protein</fullName>
    </recommendedName>
</protein>
<feature type="compositionally biased region" description="Basic residues" evidence="1">
    <location>
        <begin position="1"/>
        <end position="21"/>
    </location>
</feature>
<accession>A0AAV5FE19</accession>
<evidence type="ECO:0000313" key="3">
    <source>
        <dbReference type="Proteomes" id="UP001054889"/>
    </source>
</evidence>
<proteinExistence type="predicted"/>
<dbReference type="SUPFAM" id="SSF52047">
    <property type="entry name" value="RNI-like"/>
    <property type="match status" value="1"/>
</dbReference>
<reference evidence="2" key="1">
    <citation type="journal article" date="2018" name="DNA Res.">
        <title>Multiple hybrid de novo genome assembly of finger millet, an orphan allotetraploid crop.</title>
        <authorList>
            <person name="Hatakeyama M."/>
            <person name="Aluri S."/>
            <person name="Balachadran M.T."/>
            <person name="Sivarajan S.R."/>
            <person name="Patrignani A."/>
            <person name="Gruter S."/>
            <person name="Poveda L."/>
            <person name="Shimizu-Inatsugi R."/>
            <person name="Baeten J."/>
            <person name="Francoijs K.J."/>
            <person name="Nataraja K.N."/>
            <person name="Reddy Y.A.N."/>
            <person name="Phadnis S."/>
            <person name="Ravikumar R.L."/>
            <person name="Schlapbach R."/>
            <person name="Sreeman S.M."/>
            <person name="Shimizu K.K."/>
        </authorList>
    </citation>
    <scope>NUCLEOTIDE SEQUENCE</scope>
</reference>
<name>A0AAV5FE19_ELECO</name>
<dbReference type="PANTHER" id="PTHR34709:SF44">
    <property type="entry name" value="FBD DOMAIN-CONTAINING PROTEIN"/>
    <property type="match status" value="1"/>
</dbReference>
<dbReference type="InterPro" id="IPR032675">
    <property type="entry name" value="LRR_dom_sf"/>
</dbReference>
<comment type="caution">
    <text evidence="2">The sequence shown here is derived from an EMBL/GenBank/DDBJ whole genome shotgun (WGS) entry which is preliminary data.</text>
</comment>
<dbReference type="SUPFAM" id="SSF81383">
    <property type="entry name" value="F-box domain"/>
    <property type="match status" value="1"/>
</dbReference>
<dbReference type="PANTHER" id="PTHR34709">
    <property type="entry name" value="OS10G0396666 PROTEIN"/>
    <property type="match status" value="1"/>
</dbReference>
<reference evidence="2" key="2">
    <citation type="submission" date="2021-12" db="EMBL/GenBank/DDBJ databases">
        <title>Resequencing data analysis of finger millet.</title>
        <authorList>
            <person name="Hatakeyama M."/>
            <person name="Aluri S."/>
            <person name="Balachadran M.T."/>
            <person name="Sivarajan S.R."/>
            <person name="Poveda L."/>
            <person name="Shimizu-Inatsugi R."/>
            <person name="Schlapbach R."/>
            <person name="Sreeman S.M."/>
            <person name="Shimizu K.K."/>
        </authorList>
    </citation>
    <scope>NUCLEOTIDE SEQUENCE</scope>
</reference>
<dbReference type="InterPro" id="IPR036047">
    <property type="entry name" value="F-box-like_dom_sf"/>
</dbReference>
<sequence length="476" mass="53867">MESRTRRRLGSRPPHGARRRDRQAPDADGVDRISGLHDDLLLVILARLRCARTAARTSVLSRRWRCGLWRRLLELYFLDTPPSTIEAALAQIAVPKVSLLHIGPNLCGADRQRFSAAGIASLLRDAVRLDPVDLSVVVWLEQGNRGIAIELPYFARATSINLDVPCFNLTLPAQGGEFPVLERLTITGCLTNTGALISRCPCLRVLELNWCRNQSDDTITVHSPTIEELLVYNHHHTGIRGIDIVAPVLKKFRLFTLMHNDCTMSLSAHMVENASWYCRWVNFARININQMWCLDHLEVKTEKSGRIVLGLDIKRPWHSIVPERNLKEVFQFPKCSVLDLCLDISGHVYGGMVLNLLTICSSIRRLKLGTKKVPGKIGGRCHVNCSCDQPHNWRSQNIFIRGLEEVEIENFEGMSHEVDFLKVLFRCAPLTKVTVTLEFDVSITSRGCAETYYLFKANTSMECHVYTKRGKEVIYS</sequence>
<evidence type="ECO:0000256" key="1">
    <source>
        <dbReference type="SAM" id="MobiDB-lite"/>
    </source>
</evidence>
<dbReference type="Gene3D" id="3.80.10.10">
    <property type="entry name" value="Ribonuclease Inhibitor"/>
    <property type="match status" value="1"/>
</dbReference>
<dbReference type="Proteomes" id="UP001054889">
    <property type="component" value="Unassembled WGS sequence"/>
</dbReference>
<feature type="region of interest" description="Disordered" evidence="1">
    <location>
        <begin position="1"/>
        <end position="29"/>
    </location>
</feature>
<keyword evidence="3" id="KW-1185">Reference proteome</keyword>